<dbReference type="EC" id="2.3.1.225" evidence="1"/>
<sequence>MAKETSPVKEPQGEPTLETSLPDVDKLTPEAPPDEQSADGSSEAENTGGERPLHELLLKMAEDDEELTREADLDELSRILGNGSPFDAKGAEGETALHLAAANGLVEAATSLIKAGANVSEPDNEKQQPLHKACSRGSVEIVNLLLEHDANTQIAEQDGWSPLHFASRRGHTEVIQALLAQDKTNIDATEALESWTALHLAIYYGYGDAVSALLKKGANVGIQDNDGWTPLMTATNQKHDKIVEELLNQTGDRELDTRCKSGYTPLLMASMNGSSTIARLLIKAGADCNVKSTSSNSTPLMCASCWGYRAIVQALLDPSGRTDVNIQDEEGWAALHFASQRGHSKVVMLLLQYQANVELLNDDKQTALHVASQNGNEDVVKLLLDAGANADAADKDKETALHLASGAGPEDRSQLHDNEIGSDALGAIEREREASRSGQHAAVVALLLRYGAKPDVESNKKETALHLAVPHEDPTRLELIIASLELEHMDDEIKWAANDSETHPIAKRLMKERLKRKERASPIGSDNWGVIEWAAYSQLPEVLSPLIAKSPGSLDLEAALKSALESTLRSTFDSFDGPREEDAEQSKLYEVLSLLVNNSPRTTDIKENLKSALKKTLKLALEKKVKEEAGHRQLLQLLTLLIATFSGTTEIETVLKSTLQLVETPQKEVKYEQLSQVLWLLIANSSRTPEIDTALKSALDSASKLANTREDEPQDMEQRPKLPKSSKVEVRESSQKGKNKDRTPELTRGGSATKSPAQTTRPAKDPRIDYLNVIKDILRAPPFSQTHKDSRIDGLPKHNLELSGILNDFEATVVQFYKSEGESGAFRRHRSLKEVIYDDGPGKIMKKTISDLREILGGRSELADSIIYLKTEPKFTWVHLPATNMVWMNDILMRIINDEGCKARQYHELKSFFRDSWTQVPDRTSLSRSMRPRTVVRRQENKPDGKNDEIKKEEEERSDEKETEREKVEKKKKEEKIEEEKEEEEKEGEEKIEEEKVEDEKPNEEKANEEKEEEKNKGEESGEAKNEARSEEDRQQQNGPDFGAASATYMPYFCFSTQYRDETSWGEKQKKFNAMKTTYEGLKDSKSPVIHESPTLDEWYYQFATDEKSTKDRKSRNRTQIVTKALEGRKGTEDDDETLEESDRSMKEGEENEPEKWTLLRINQVWAWTIADKWLITASSCLFDGSNGTLVEGILEQLAKEVEAGGSASQPESAVDMCRFVVDYCIGTYERLPKNEEPNPGESKPQGQGSIRQIFSNTINEIVRHGP</sequence>
<dbReference type="PANTHER" id="PTHR24161">
    <property type="entry name" value="ANK_REP_REGION DOMAIN-CONTAINING PROTEIN-RELATED"/>
    <property type="match status" value="1"/>
</dbReference>
<feature type="compositionally biased region" description="Basic and acidic residues" evidence="5">
    <location>
        <begin position="998"/>
        <end position="1035"/>
    </location>
</feature>
<evidence type="ECO:0000256" key="1">
    <source>
        <dbReference type="ARBA" id="ARBA00012210"/>
    </source>
</evidence>
<evidence type="ECO:0000313" key="7">
    <source>
        <dbReference type="Proteomes" id="UP000288429"/>
    </source>
</evidence>
<dbReference type="SUPFAM" id="SSF48403">
    <property type="entry name" value="Ankyrin repeat"/>
    <property type="match status" value="2"/>
</dbReference>
<feature type="repeat" description="ANK" evidence="4">
    <location>
        <begin position="193"/>
        <end position="225"/>
    </location>
</feature>
<feature type="compositionally biased region" description="Acidic residues" evidence="5">
    <location>
        <begin position="980"/>
        <end position="997"/>
    </location>
</feature>
<comment type="caution">
    <text evidence="6">The sequence shown here is derived from an EMBL/GenBank/DDBJ whole genome shotgun (WGS) entry which is preliminary data.</text>
</comment>
<dbReference type="PROSITE" id="PS50297">
    <property type="entry name" value="ANK_REP_REGION"/>
    <property type="match status" value="7"/>
</dbReference>
<dbReference type="AlphaFoldDB" id="A0A428T210"/>
<evidence type="ECO:0000256" key="4">
    <source>
        <dbReference type="PROSITE-ProRule" id="PRU00023"/>
    </source>
</evidence>
<feature type="region of interest" description="Disordered" evidence="5">
    <location>
        <begin position="1110"/>
        <end position="1154"/>
    </location>
</feature>
<dbReference type="Gene3D" id="1.25.40.20">
    <property type="entry name" value="Ankyrin repeat-containing domain"/>
    <property type="match status" value="3"/>
</dbReference>
<feature type="repeat" description="ANK" evidence="4">
    <location>
        <begin position="226"/>
        <end position="258"/>
    </location>
</feature>
<feature type="repeat" description="ANK" evidence="4">
    <location>
        <begin position="363"/>
        <end position="395"/>
    </location>
</feature>
<evidence type="ECO:0000256" key="2">
    <source>
        <dbReference type="ARBA" id="ARBA00022737"/>
    </source>
</evidence>
<feature type="repeat" description="ANK" evidence="4">
    <location>
        <begin position="125"/>
        <end position="157"/>
    </location>
</feature>
<feature type="region of interest" description="Disordered" evidence="5">
    <location>
        <begin position="1"/>
        <end position="53"/>
    </location>
</feature>
<dbReference type="Pfam" id="PF00023">
    <property type="entry name" value="Ank"/>
    <property type="match status" value="1"/>
</dbReference>
<dbReference type="PRINTS" id="PR01415">
    <property type="entry name" value="ANKYRIN"/>
</dbReference>
<feature type="repeat" description="ANK" evidence="4">
    <location>
        <begin position="158"/>
        <end position="191"/>
    </location>
</feature>
<feature type="region of interest" description="Disordered" evidence="5">
    <location>
        <begin position="1231"/>
        <end position="1251"/>
    </location>
</feature>
<feature type="compositionally biased region" description="Basic and acidic residues" evidence="5">
    <location>
        <begin position="1141"/>
        <end position="1154"/>
    </location>
</feature>
<feature type="compositionally biased region" description="Basic and acidic residues" evidence="5">
    <location>
        <begin position="937"/>
        <end position="979"/>
    </location>
</feature>
<dbReference type="SMART" id="SM00248">
    <property type="entry name" value="ANK"/>
    <property type="match status" value="11"/>
</dbReference>
<dbReference type="EMBL" id="NIZV01000284">
    <property type="protein sequence ID" value="RSL96059.1"/>
    <property type="molecule type" value="Genomic_DNA"/>
</dbReference>
<evidence type="ECO:0000256" key="3">
    <source>
        <dbReference type="ARBA" id="ARBA00023043"/>
    </source>
</evidence>
<feature type="repeat" description="ANK" evidence="4">
    <location>
        <begin position="261"/>
        <end position="293"/>
    </location>
</feature>
<evidence type="ECO:0000313" key="6">
    <source>
        <dbReference type="EMBL" id="RSL96059.1"/>
    </source>
</evidence>
<dbReference type="Pfam" id="PF12796">
    <property type="entry name" value="Ank_2"/>
    <property type="match status" value="4"/>
</dbReference>
<reference evidence="6 7" key="1">
    <citation type="submission" date="2017-06" db="EMBL/GenBank/DDBJ databases">
        <title>Cmopartive genomic analysis of Ambrosia Fusariam Clade fungi.</title>
        <authorList>
            <person name="Stajich J.E."/>
            <person name="Carrillo J."/>
            <person name="Kijimoto T."/>
            <person name="Eskalen A."/>
            <person name="O'Donnell K."/>
            <person name="Kasson M."/>
        </authorList>
    </citation>
    <scope>NUCLEOTIDE SEQUENCE [LARGE SCALE GENOMIC DNA]</scope>
    <source>
        <strain evidence="6 7">NRRL 20438</strain>
    </source>
</reference>
<organism evidence="6 7">
    <name type="scientific">Fusarium ambrosium</name>
    <dbReference type="NCBI Taxonomy" id="131363"/>
    <lineage>
        <taxon>Eukaryota</taxon>
        <taxon>Fungi</taxon>
        <taxon>Dikarya</taxon>
        <taxon>Ascomycota</taxon>
        <taxon>Pezizomycotina</taxon>
        <taxon>Sordariomycetes</taxon>
        <taxon>Hypocreomycetidae</taxon>
        <taxon>Hypocreales</taxon>
        <taxon>Nectriaceae</taxon>
        <taxon>Fusarium</taxon>
        <taxon>Fusarium solani species complex</taxon>
    </lineage>
</organism>
<name>A0A428T210_9HYPO</name>
<gene>
    <name evidence="6" type="ORF">CDV31_013618</name>
</gene>
<feature type="repeat" description="ANK" evidence="4">
    <location>
        <begin position="92"/>
        <end position="124"/>
    </location>
</feature>
<dbReference type="PANTHER" id="PTHR24161:SF85">
    <property type="entry name" value="PALMITOYLTRANSFERASE HIP14"/>
    <property type="match status" value="1"/>
</dbReference>
<dbReference type="Proteomes" id="UP000288429">
    <property type="component" value="Unassembled WGS sequence"/>
</dbReference>
<protein>
    <recommendedName>
        <fullName evidence="1">protein S-acyltransferase</fullName>
        <ecNumber evidence="1">2.3.1.225</ecNumber>
    </recommendedName>
</protein>
<proteinExistence type="predicted"/>
<dbReference type="PROSITE" id="PS50088">
    <property type="entry name" value="ANK_REPEAT"/>
    <property type="match status" value="8"/>
</dbReference>
<evidence type="ECO:0000256" key="5">
    <source>
        <dbReference type="SAM" id="MobiDB-lite"/>
    </source>
</evidence>
<accession>A0A428T210</accession>
<feature type="region of interest" description="Disordered" evidence="5">
    <location>
        <begin position="704"/>
        <end position="766"/>
    </location>
</feature>
<feature type="compositionally biased region" description="Polar residues" evidence="5">
    <location>
        <begin position="750"/>
        <end position="761"/>
    </location>
</feature>
<feature type="compositionally biased region" description="Basic and acidic residues" evidence="5">
    <location>
        <begin position="707"/>
        <end position="745"/>
    </location>
</feature>
<feature type="region of interest" description="Disordered" evidence="5">
    <location>
        <begin position="920"/>
        <end position="1046"/>
    </location>
</feature>
<dbReference type="InterPro" id="IPR002110">
    <property type="entry name" value="Ankyrin_rpt"/>
</dbReference>
<dbReference type="GO" id="GO:0019706">
    <property type="term" value="F:protein-cysteine S-palmitoyltransferase activity"/>
    <property type="evidence" value="ECO:0007669"/>
    <property type="project" value="UniProtKB-EC"/>
</dbReference>
<feature type="repeat" description="ANK" evidence="4">
    <location>
        <begin position="330"/>
        <end position="362"/>
    </location>
</feature>
<keyword evidence="2" id="KW-0677">Repeat</keyword>
<keyword evidence="7" id="KW-1185">Reference proteome</keyword>
<dbReference type="InterPro" id="IPR036770">
    <property type="entry name" value="Ankyrin_rpt-contain_sf"/>
</dbReference>
<keyword evidence="3 4" id="KW-0040">ANK repeat</keyword>